<dbReference type="InterPro" id="IPR023753">
    <property type="entry name" value="FAD/NAD-binding_dom"/>
</dbReference>
<evidence type="ECO:0000256" key="12">
    <source>
        <dbReference type="SAM" id="MobiDB-lite"/>
    </source>
</evidence>
<evidence type="ECO:0000256" key="2">
    <source>
        <dbReference type="ARBA" id="ARBA00004637"/>
    </source>
</evidence>
<feature type="domain" description="Retrovirus-related Pol polyprotein from transposon TNT 1-94-like beta-barrel" evidence="14">
    <location>
        <begin position="497"/>
        <end position="552"/>
    </location>
</feature>
<protein>
    <submittedName>
        <fullName evidence="15">Internal alternative NAD(P)H-ubiquinone oxidoreductase A1, mitochondrial-like</fullName>
    </submittedName>
</protein>
<comment type="similarity">
    <text evidence="3">Belongs to the NADH dehydrogenase family.</text>
</comment>
<evidence type="ECO:0000256" key="8">
    <source>
        <dbReference type="ARBA" id="ARBA00023027"/>
    </source>
</evidence>
<evidence type="ECO:0000256" key="10">
    <source>
        <dbReference type="ARBA" id="ARBA00023140"/>
    </source>
</evidence>
<feature type="region of interest" description="Disordered" evidence="12">
    <location>
        <begin position="450"/>
        <end position="486"/>
    </location>
</feature>
<evidence type="ECO:0000256" key="11">
    <source>
        <dbReference type="ARBA" id="ARBA00049010"/>
    </source>
</evidence>
<keyword evidence="8" id="KW-0520">NAD</keyword>
<keyword evidence="16" id="KW-1185">Reference proteome</keyword>
<feature type="compositionally biased region" description="Basic and acidic residues" evidence="12">
    <location>
        <begin position="477"/>
        <end position="486"/>
    </location>
</feature>
<dbReference type="GO" id="GO:0005743">
    <property type="term" value="C:mitochondrial inner membrane"/>
    <property type="evidence" value="ECO:0007669"/>
    <property type="project" value="UniProtKB-SubCell"/>
</dbReference>
<comment type="catalytic activity">
    <reaction evidence="11">
        <text>a ubiquinone + NADH + H(+) = a ubiquinol + NAD(+)</text>
        <dbReference type="Rhea" id="RHEA:23152"/>
        <dbReference type="Rhea" id="RHEA-COMP:9565"/>
        <dbReference type="Rhea" id="RHEA-COMP:9566"/>
        <dbReference type="ChEBI" id="CHEBI:15378"/>
        <dbReference type="ChEBI" id="CHEBI:16389"/>
        <dbReference type="ChEBI" id="CHEBI:17976"/>
        <dbReference type="ChEBI" id="CHEBI:57540"/>
        <dbReference type="ChEBI" id="CHEBI:57945"/>
    </reaction>
</comment>
<keyword evidence="5" id="KW-0999">Mitochondrion inner membrane</keyword>
<evidence type="ECO:0000256" key="3">
    <source>
        <dbReference type="ARBA" id="ARBA00005272"/>
    </source>
</evidence>
<keyword evidence="7" id="KW-0560">Oxidoreductase</keyword>
<evidence type="ECO:0000313" key="15">
    <source>
        <dbReference type="EMBL" id="KAF7840580.1"/>
    </source>
</evidence>
<gene>
    <name evidence="15" type="ORF">G2W53_002878</name>
</gene>
<dbReference type="Pfam" id="PF07992">
    <property type="entry name" value="Pyr_redox_2"/>
    <property type="match status" value="1"/>
</dbReference>
<reference evidence="15" key="1">
    <citation type="submission" date="2020-09" db="EMBL/GenBank/DDBJ databases">
        <title>Genome-Enabled Discovery of Anthraquinone Biosynthesis in Senna tora.</title>
        <authorList>
            <person name="Kang S.-H."/>
            <person name="Pandey R.P."/>
            <person name="Lee C.-M."/>
            <person name="Sim J.-S."/>
            <person name="Jeong J.-T."/>
            <person name="Choi B.-S."/>
            <person name="Jung M."/>
            <person name="Ginzburg D."/>
            <person name="Zhao K."/>
            <person name="Won S.Y."/>
            <person name="Oh T.-J."/>
            <person name="Yu Y."/>
            <person name="Kim N.-H."/>
            <person name="Lee O.R."/>
            <person name="Lee T.-H."/>
            <person name="Bashyal P."/>
            <person name="Kim T.-S."/>
            <person name="Lee W.-H."/>
            <person name="Kawkins C."/>
            <person name="Kim C.-K."/>
            <person name="Kim J.S."/>
            <person name="Ahn B.O."/>
            <person name="Rhee S.Y."/>
            <person name="Sohng J.K."/>
        </authorList>
    </citation>
    <scope>NUCLEOTIDE SEQUENCE</scope>
    <source>
        <tissue evidence="15">Leaf</tissue>
    </source>
</reference>
<dbReference type="InterPro" id="IPR045024">
    <property type="entry name" value="NDH-2"/>
</dbReference>
<keyword evidence="4" id="KW-0285">Flavoprotein</keyword>
<keyword evidence="6" id="KW-0274">FAD</keyword>
<dbReference type="GO" id="GO:0005777">
    <property type="term" value="C:peroxisome"/>
    <property type="evidence" value="ECO:0007669"/>
    <property type="project" value="UniProtKB-SubCell"/>
</dbReference>
<dbReference type="SUPFAM" id="SSF51905">
    <property type="entry name" value="FAD/NAD(P)-binding domain"/>
    <property type="match status" value="1"/>
</dbReference>
<comment type="caution">
    <text evidence="15">The sequence shown here is derived from an EMBL/GenBank/DDBJ whole genome shotgun (WGS) entry which is preliminary data.</text>
</comment>
<keyword evidence="9" id="KW-0496">Mitochondrion</keyword>
<evidence type="ECO:0000256" key="1">
    <source>
        <dbReference type="ARBA" id="ARBA00004275"/>
    </source>
</evidence>
<dbReference type="PANTHER" id="PTHR43706">
    <property type="entry name" value="NADH DEHYDROGENASE"/>
    <property type="match status" value="1"/>
</dbReference>
<name>A0A834X9A1_9FABA</name>
<dbReference type="GO" id="GO:0003954">
    <property type="term" value="F:NADH dehydrogenase activity"/>
    <property type="evidence" value="ECO:0007669"/>
    <property type="project" value="InterPro"/>
</dbReference>
<evidence type="ECO:0000256" key="9">
    <source>
        <dbReference type="ARBA" id="ARBA00023128"/>
    </source>
</evidence>
<dbReference type="InterPro" id="IPR054722">
    <property type="entry name" value="PolX-like_BBD"/>
</dbReference>
<proteinExistence type="inferred from homology"/>
<dbReference type="Gene3D" id="3.50.50.100">
    <property type="match status" value="2"/>
</dbReference>
<evidence type="ECO:0000259" key="13">
    <source>
        <dbReference type="Pfam" id="PF07992"/>
    </source>
</evidence>
<sequence length="559" mass="63631">MALARVVRIGLRRSRSAFCRSVLNKGLLFEGAYSHQYFNFSYISSIKKQNYMNFSVRGIAATPHCQFPSANPQMAMEESESEHEEPKYAVLEATKPCEKPRVVVLGTGWAACRFLKGLDTKTYDVVCISPRNHMVFTPLLASTCVGTLEFRSVAEHVSRIQDSLAKNPDSYFFLASCFGIDTDKHEVYCQAVYNGKVPEEPDQYKVAYEKLVIASGAEPLTFGIKGVKEHAFFLREVYHAQEIRKQLLHNLMISESPGKSEKEKKRLLHCVVVGGGPTGVEFSGELSDFIMNDVNERYPHVKHYIKVTLIEANEILSSFDASLREYAKKHLTKALVECHRIGVDQWLRVPSVEDVFALGDCAGFLEQSGRPVLPALAQPQEGEEETIAAIRERQKWENDDYIYTGHILNDKLPSSWKDFKKNLKHKKEDISLEQLGNHLRLEEEYRKQDVEKETNVQEKVHMVEEGQSNRTSKKRGKDKDKSQAHDEIHLVDNDESWWVDSGATRHVCKNKNFFKTLEEGDGDVLYMGNSSSVQVKGKGTVEIEFTSGKILRIYFWKNS</sequence>
<evidence type="ECO:0000256" key="5">
    <source>
        <dbReference type="ARBA" id="ARBA00022792"/>
    </source>
</evidence>
<dbReference type="Pfam" id="PF22936">
    <property type="entry name" value="Pol_BBD"/>
    <property type="match status" value="1"/>
</dbReference>
<keyword evidence="10" id="KW-0576">Peroxisome</keyword>
<organism evidence="15 16">
    <name type="scientific">Senna tora</name>
    <dbReference type="NCBI Taxonomy" id="362788"/>
    <lineage>
        <taxon>Eukaryota</taxon>
        <taxon>Viridiplantae</taxon>
        <taxon>Streptophyta</taxon>
        <taxon>Embryophyta</taxon>
        <taxon>Tracheophyta</taxon>
        <taxon>Spermatophyta</taxon>
        <taxon>Magnoliopsida</taxon>
        <taxon>eudicotyledons</taxon>
        <taxon>Gunneridae</taxon>
        <taxon>Pentapetalae</taxon>
        <taxon>rosids</taxon>
        <taxon>fabids</taxon>
        <taxon>Fabales</taxon>
        <taxon>Fabaceae</taxon>
        <taxon>Caesalpinioideae</taxon>
        <taxon>Cassia clade</taxon>
        <taxon>Senna</taxon>
    </lineage>
</organism>
<dbReference type="AlphaFoldDB" id="A0A834X9A1"/>
<keyword evidence="15" id="KW-0830">Ubiquinone</keyword>
<dbReference type="Proteomes" id="UP000634136">
    <property type="component" value="Unassembled WGS sequence"/>
</dbReference>
<dbReference type="OrthoDB" id="1740512at2759"/>
<dbReference type="PANTHER" id="PTHR43706:SF4">
    <property type="entry name" value="NADH:UBIQUINONE REDUCTASE (NON-ELECTROGENIC)"/>
    <property type="match status" value="1"/>
</dbReference>
<feature type="domain" description="FAD/NAD(P)-binding" evidence="13">
    <location>
        <begin position="101"/>
        <end position="339"/>
    </location>
</feature>
<evidence type="ECO:0000256" key="4">
    <source>
        <dbReference type="ARBA" id="ARBA00022630"/>
    </source>
</evidence>
<evidence type="ECO:0000256" key="7">
    <source>
        <dbReference type="ARBA" id="ARBA00023002"/>
    </source>
</evidence>
<dbReference type="PRINTS" id="PR00368">
    <property type="entry name" value="FADPNR"/>
</dbReference>
<evidence type="ECO:0000313" key="16">
    <source>
        <dbReference type="Proteomes" id="UP000634136"/>
    </source>
</evidence>
<evidence type="ECO:0000259" key="14">
    <source>
        <dbReference type="Pfam" id="PF22936"/>
    </source>
</evidence>
<dbReference type="EMBL" id="JAAIUW010000002">
    <property type="protein sequence ID" value="KAF7840580.1"/>
    <property type="molecule type" value="Genomic_DNA"/>
</dbReference>
<feature type="compositionally biased region" description="Basic and acidic residues" evidence="12">
    <location>
        <begin position="450"/>
        <end position="464"/>
    </location>
</feature>
<evidence type="ECO:0000256" key="6">
    <source>
        <dbReference type="ARBA" id="ARBA00022827"/>
    </source>
</evidence>
<dbReference type="InterPro" id="IPR036188">
    <property type="entry name" value="FAD/NAD-bd_sf"/>
</dbReference>
<comment type="subcellular location">
    <subcellularLocation>
        <location evidence="2">Mitochondrion inner membrane</location>
        <topology evidence="2">Peripheral membrane protein</topology>
    </subcellularLocation>
    <subcellularLocation>
        <location evidence="1">Peroxisome</location>
    </subcellularLocation>
</comment>
<accession>A0A834X9A1</accession>
<keyword evidence="5" id="KW-0472">Membrane</keyword>